<dbReference type="EMBL" id="JANJYJ010000003">
    <property type="protein sequence ID" value="KAK3223583.1"/>
    <property type="molecule type" value="Genomic_DNA"/>
</dbReference>
<name>A0AAE0ECQ8_9ROSI</name>
<dbReference type="AlphaFoldDB" id="A0AAE0ECQ8"/>
<keyword evidence="2" id="KW-1185">Reference proteome</keyword>
<dbReference type="Proteomes" id="UP001281410">
    <property type="component" value="Unassembled WGS sequence"/>
</dbReference>
<dbReference type="PANTHER" id="PTHR47481:SF22">
    <property type="entry name" value="RETROTRANSPOSON GAG DOMAIN-CONTAINING PROTEIN"/>
    <property type="match status" value="1"/>
</dbReference>
<sequence>MADSGGTGNRWMIISTGSDGIHAQVIGCETTFAAWEYLEKIFTGQSRARIGQLRLQLQTTKKSGMSMTDYLVKMKRYIDKRAAVGYKVTLEEEVQYILSGVGPEYETFVTSINNRQGDINMSELTSQYNKDLLI</sequence>
<evidence type="ECO:0000313" key="1">
    <source>
        <dbReference type="EMBL" id="KAK3223583.1"/>
    </source>
</evidence>
<organism evidence="1 2">
    <name type="scientific">Dipteronia sinensis</name>
    <dbReference type="NCBI Taxonomy" id="43782"/>
    <lineage>
        <taxon>Eukaryota</taxon>
        <taxon>Viridiplantae</taxon>
        <taxon>Streptophyta</taxon>
        <taxon>Embryophyta</taxon>
        <taxon>Tracheophyta</taxon>
        <taxon>Spermatophyta</taxon>
        <taxon>Magnoliopsida</taxon>
        <taxon>eudicotyledons</taxon>
        <taxon>Gunneridae</taxon>
        <taxon>Pentapetalae</taxon>
        <taxon>rosids</taxon>
        <taxon>malvids</taxon>
        <taxon>Sapindales</taxon>
        <taxon>Sapindaceae</taxon>
        <taxon>Hippocastanoideae</taxon>
        <taxon>Acereae</taxon>
        <taxon>Dipteronia</taxon>
    </lineage>
</organism>
<protein>
    <submittedName>
        <fullName evidence="1">Uncharacterized protein</fullName>
    </submittedName>
</protein>
<proteinExistence type="predicted"/>
<dbReference type="Pfam" id="PF14223">
    <property type="entry name" value="Retrotran_gag_2"/>
    <property type="match status" value="1"/>
</dbReference>
<evidence type="ECO:0000313" key="2">
    <source>
        <dbReference type="Proteomes" id="UP001281410"/>
    </source>
</evidence>
<reference evidence="1" key="1">
    <citation type="journal article" date="2023" name="Plant J.">
        <title>Genome sequences and population genomics provide insights into the demographic history, inbreeding, and mutation load of two 'living fossil' tree species of Dipteronia.</title>
        <authorList>
            <person name="Feng Y."/>
            <person name="Comes H.P."/>
            <person name="Chen J."/>
            <person name="Zhu S."/>
            <person name="Lu R."/>
            <person name="Zhang X."/>
            <person name="Li P."/>
            <person name="Qiu J."/>
            <person name="Olsen K.M."/>
            <person name="Qiu Y."/>
        </authorList>
    </citation>
    <scope>NUCLEOTIDE SEQUENCE</scope>
    <source>
        <strain evidence="1">NBL</strain>
    </source>
</reference>
<dbReference type="PANTHER" id="PTHR47481">
    <property type="match status" value="1"/>
</dbReference>
<comment type="caution">
    <text evidence="1">The sequence shown here is derived from an EMBL/GenBank/DDBJ whole genome shotgun (WGS) entry which is preliminary data.</text>
</comment>
<gene>
    <name evidence="1" type="ORF">Dsin_010608</name>
</gene>
<accession>A0AAE0ECQ8</accession>